<dbReference type="AlphaFoldDB" id="A0A9P5U2Q6"/>
<accession>A0A9P5U2Q6</accession>
<evidence type="ECO:0000313" key="3">
    <source>
        <dbReference type="Proteomes" id="UP000772434"/>
    </source>
</evidence>
<comment type="caution">
    <text evidence="2">The sequence shown here is derived from an EMBL/GenBank/DDBJ whole genome shotgun (WGS) entry which is preliminary data.</text>
</comment>
<protein>
    <recommendedName>
        <fullName evidence="4">F-box domain-containing protein</fullName>
    </recommendedName>
</protein>
<dbReference type="Gene3D" id="1.20.1280.50">
    <property type="match status" value="1"/>
</dbReference>
<dbReference type="OrthoDB" id="3224080at2759"/>
<feature type="coiled-coil region" evidence="1">
    <location>
        <begin position="49"/>
        <end position="90"/>
    </location>
</feature>
<evidence type="ECO:0000313" key="2">
    <source>
        <dbReference type="EMBL" id="KAF9063709.1"/>
    </source>
</evidence>
<keyword evidence="3" id="KW-1185">Reference proteome</keyword>
<gene>
    <name evidence="2" type="ORF">BDP27DRAFT_1426624</name>
</gene>
<sequence length="350" mass="39758">MTTSLCARCAQKTQIRVNLSPAEISKIHNDLRSEFGPSVTPPERVKEMLALADKDIEDHDSEIARLHDQIMIIEEQKQQLEAQRAELRALLSPMRKLPNEILFRIFQQACETNCLDDERMERYNPFRRSWFMITHLPAMAISYVCSRWRDLALSSPEMWANLTMRVGHTITRDVARNLRFRNMVTRFLERSGEWPLTLSLDINPQNYALPEMAEVEMGEMGIRVLGYATQDNARDLESVQQLSHLVEHAPRLRTLATGKAPLSNASLNQLDGLHFLVVELKDNVVYDSVMQGTWHNITSLAIVDRSLPPDGTSSVDGSSTVDDSFTPSSNMIFSSFRFPSLNELVVKGNA</sequence>
<dbReference type="SUPFAM" id="SSF81383">
    <property type="entry name" value="F-box domain"/>
    <property type="match status" value="1"/>
</dbReference>
<dbReference type="Proteomes" id="UP000772434">
    <property type="component" value="Unassembled WGS sequence"/>
</dbReference>
<keyword evidence="1" id="KW-0175">Coiled coil</keyword>
<evidence type="ECO:0000256" key="1">
    <source>
        <dbReference type="SAM" id="Coils"/>
    </source>
</evidence>
<dbReference type="EMBL" id="JADNRY010000140">
    <property type="protein sequence ID" value="KAF9063709.1"/>
    <property type="molecule type" value="Genomic_DNA"/>
</dbReference>
<proteinExistence type="predicted"/>
<dbReference type="InterPro" id="IPR036047">
    <property type="entry name" value="F-box-like_dom_sf"/>
</dbReference>
<reference evidence="2" key="1">
    <citation type="submission" date="2020-11" db="EMBL/GenBank/DDBJ databases">
        <authorList>
            <consortium name="DOE Joint Genome Institute"/>
            <person name="Ahrendt S."/>
            <person name="Riley R."/>
            <person name="Andreopoulos W."/>
            <person name="Labutti K."/>
            <person name="Pangilinan J."/>
            <person name="Ruiz-Duenas F.J."/>
            <person name="Barrasa J.M."/>
            <person name="Sanchez-Garcia M."/>
            <person name="Camarero S."/>
            <person name="Miyauchi S."/>
            <person name="Serrano A."/>
            <person name="Linde D."/>
            <person name="Babiker R."/>
            <person name="Drula E."/>
            <person name="Ayuso-Fernandez I."/>
            <person name="Pacheco R."/>
            <person name="Padilla G."/>
            <person name="Ferreira P."/>
            <person name="Barriuso J."/>
            <person name="Kellner H."/>
            <person name="Castanera R."/>
            <person name="Alfaro M."/>
            <person name="Ramirez L."/>
            <person name="Pisabarro A.G."/>
            <person name="Kuo A."/>
            <person name="Tritt A."/>
            <person name="Lipzen A."/>
            <person name="He G."/>
            <person name="Yan M."/>
            <person name="Ng V."/>
            <person name="Cullen D."/>
            <person name="Martin F."/>
            <person name="Rosso M.-N."/>
            <person name="Henrissat B."/>
            <person name="Hibbett D."/>
            <person name="Martinez A.T."/>
            <person name="Grigoriev I.V."/>
        </authorList>
    </citation>
    <scope>NUCLEOTIDE SEQUENCE</scope>
    <source>
        <strain evidence="2">AH 40177</strain>
    </source>
</reference>
<name>A0A9P5U2Q6_9AGAR</name>
<organism evidence="2 3">
    <name type="scientific">Rhodocollybia butyracea</name>
    <dbReference type="NCBI Taxonomy" id="206335"/>
    <lineage>
        <taxon>Eukaryota</taxon>
        <taxon>Fungi</taxon>
        <taxon>Dikarya</taxon>
        <taxon>Basidiomycota</taxon>
        <taxon>Agaricomycotina</taxon>
        <taxon>Agaricomycetes</taxon>
        <taxon>Agaricomycetidae</taxon>
        <taxon>Agaricales</taxon>
        <taxon>Marasmiineae</taxon>
        <taxon>Omphalotaceae</taxon>
        <taxon>Rhodocollybia</taxon>
    </lineage>
</organism>
<evidence type="ECO:0008006" key="4">
    <source>
        <dbReference type="Google" id="ProtNLM"/>
    </source>
</evidence>